<keyword evidence="3" id="KW-0904">Protein phosphatase</keyword>
<dbReference type="GO" id="GO:0004725">
    <property type="term" value="F:protein tyrosine phosphatase activity"/>
    <property type="evidence" value="ECO:0007669"/>
    <property type="project" value="TreeGrafter"/>
</dbReference>
<comment type="catalytic activity">
    <reaction evidence="5">
        <text>O-phospho-L-threonyl-[protein] + H2O = L-threonyl-[protein] + phosphate</text>
        <dbReference type="Rhea" id="RHEA:47004"/>
        <dbReference type="Rhea" id="RHEA-COMP:11060"/>
        <dbReference type="Rhea" id="RHEA-COMP:11605"/>
        <dbReference type="ChEBI" id="CHEBI:15377"/>
        <dbReference type="ChEBI" id="CHEBI:30013"/>
        <dbReference type="ChEBI" id="CHEBI:43474"/>
        <dbReference type="ChEBI" id="CHEBI:61977"/>
        <dbReference type="EC" id="3.1.3.16"/>
    </reaction>
</comment>
<keyword evidence="9" id="KW-1185">Reference proteome</keyword>
<accession>A0A8S1QNW8</accession>
<evidence type="ECO:0000313" key="8">
    <source>
        <dbReference type="EMBL" id="CAD8117246.1"/>
    </source>
</evidence>
<comment type="catalytic activity">
    <reaction evidence="4">
        <text>O-phospho-L-seryl-[protein] + H2O = L-seryl-[protein] + phosphate</text>
        <dbReference type="Rhea" id="RHEA:20629"/>
        <dbReference type="Rhea" id="RHEA-COMP:9863"/>
        <dbReference type="Rhea" id="RHEA-COMP:11604"/>
        <dbReference type="ChEBI" id="CHEBI:15377"/>
        <dbReference type="ChEBI" id="CHEBI:29999"/>
        <dbReference type="ChEBI" id="CHEBI:43474"/>
        <dbReference type="ChEBI" id="CHEBI:83421"/>
        <dbReference type="EC" id="3.1.3.16"/>
    </reaction>
</comment>
<dbReference type="SMART" id="SM00195">
    <property type="entry name" value="DSPc"/>
    <property type="match status" value="1"/>
</dbReference>
<evidence type="ECO:0000259" key="6">
    <source>
        <dbReference type="PROSITE" id="PS50054"/>
    </source>
</evidence>
<gene>
    <name evidence="8" type="ORF">PSON_ATCC_30995.1.T1130098</name>
</gene>
<dbReference type="AlphaFoldDB" id="A0A8S1QNW8"/>
<dbReference type="InterPro" id="IPR000340">
    <property type="entry name" value="Dual-sp_phosphatase_cat-dom"/>
</dbReference>
<evidence type="ECO:0000256" key="3">
    <source>
        <dbReference type="ARBA" id="ARBA00022912"/>
    </source>
</evidence>
<evidence type="ECO:0000256" key="2">
    <source>
        <dbReference type="ARBA" id="ARBA00022801"/>
    </source>
</evidence>
<dbReference type="CDD" id="cd14498">
    <property type="entry name" value="DSP"/>
    <property type="match status" value="1"/>
</dbReference>
<dbReference type="InterPro" id="IPR000387">
    <property type="entry name" value="Tyr_Pase_dom"/>
</dbReference>
<dbReference type="GO" id="GO:0004722">
    <property type="term" value="F:protein serine/threonine phosphatase activity"/>
    <property type="evidence" value="ECO:0007669"/>
    <property type="project" value="UniProtKB-EC"/>
</dbReference>
<dbReference type="Proteomes" id="UP000692954">
    <property type="component" value="Unassembled WGS sequence"/>
</dbReference>
<feature type="domain" description="Tyrosine specific protein phosphatases" evidence="7">
    <location>
        <begin position="72"/>
        <end position="129"/>
    </location>
</feature>
<dbReference type="InterPro" id="IPR003595">
    <property type="entry name" value="Tyr_Pase_cat"/>
</dbReference>
<evidence type="ECO:0000256" key="4">
    <source>
        <dbReference type="ARBA" id="ARBA00047761"/>
    </source>
</evidence>
<evidence type="ECO:0000259" key="7">
    <source>
        <dbReference type="PROSITE" id="PS50056"/>
    </source>
</evidence>
<evidence type="ECO:0000313" key="9">
    <source>
        <dbReference type="Proteomes" id="UP000692954"/>
    </source>
</evidence>
<name>A0A8S1QNW8_9CILI</name>
<dbReference type="PROSITE" id="PS50054">
    <property type="entry name" value="TYR_PHOSPHATASE_DUAL"/>
    <property type="match status" value="1"/>
</dbReference>
<organism evidence="8 9">
    <name type="scientific">Paramecium sonneborni</name>
    <dbReference type="NCBI Taxonomy" id="65129"/>
    <lineage>
        <taxon>Eukaryota</taxon>
        <taxon>Sar</taxon>
        <taxon>Alveolata</taxon>
        <taxon>Ciliophora</taxon>
        <taxon>Intramacronucleata</taxon>
        <taxon>Oligohymenophorea</taxon>
        <taxon>Peniculida</taxon>
        <taxon>Parameciidae</taxon>
        <taxon>Paramecium</taxon>
    </lineage>
</organism>
<evidence type="ECO:0008006" key="10">
    <source>
        <dbReference type="Google" id="ProtNLM"/>
    </source>
</evidence>
<dbReference type="EMBL" id="CAJJDN010000113">
    <property type="protein sequence ID" value="CAD8117246.1"/>
    <property type="molecule type" value="Genomic_DNA"/>
</dbReference>
<dbReference type="InterPro" id="IPR020422">
    <property type="entry name" value="TYR_PHOSPHATASE_DUAL_dom"/>
</dbReference>
<dbReference type="Pfam" id="PF00782">
    <property type="entry name" value="DSPc"/>
    <property type="match status" value="1"/>
</dbReference>
<evidence type="ECO:0000256" key="5">
    <source>
        <dbReference type="ARBA" id="ARBA00048336"/>
    </source>
</evidence>
<reference evidence="8" key="1">
    <citation type="submission" date="2021-01" db="EMBL/GenBank/DDBJ databases">
        <authorList>
            <consortium name="Genoscope - CEA"/>
            <person name="William W."/>
        </authorList>
    </citation>
    <scope>NUCLEOTIDE SEQUENCE</scope>
</reference>
<protein>
    <recommendedName>
        <fullName evidence="10">Dual specificity protein phosphatase</fullName>
    </recommendedName>
</protein>
<feature type="domain" description="Tyrosine-protein phosphatase" evidence="6">
    <location>
        <begin position="7"/>
        <end position="151"/>
    </location>
</feature>
<comment type="caution">
    <text evidence="8">The sequence shown here is derived from an EMBL/GenBank/DDBJ whole genome shotgun (WGS) entry which is preliminary data.</text>
</comment>
<keyword evidence="2" id="KW-0378">Hydrolase</keyword>
<sequence length="156" mass="18519">MYQEIYGCTLIHQSKYIDKGNLYVGGIKSLDYIKKYQFGAIISAIEKLDKQIPEYIHHFRIVAYDETNFNLSEYFEQTNSFIKQHLEKTNVLVHCQVGVSRSVSILIAYFIKEMNMNFDIALQYIKDKREFVYPNEGFQDQLHQYYLKCKDNSKID</sequence>
<dbReference type="OrthoDB" id="2017893at2759"/>
<dbReference type="PROSITE" id="PS50056">
    <property type="entry name" value="TYR_PHOSPHATASE_2"/>
    <property type="match status" value="1"/>
</dbReference>
<evidence type="ECO:0000256" key="1">
    <source>
        <dbReference type="ARBA" id="ARBA00008601"/>
    </source>
</evidence>
<dbReference type="PANTHER" id="PTHR45948">
    <property type="entry name" value="DUAL SPECIFICITY PROTEIN PHOSPHATASE DDB_G0269404-RELATED"/>
    <property type="match status" value="1"/>
</dbReference>
<dbReference type="FunFam" id="3.90.190.10:FF:000193">
    <property type="entry name" value="Uncharacterized protein"/>
    <property type="match status" value="1"/>
</dbReference>
<dbReference type="GO" id="GO:0005829">
    <property type="term" value="C:cytosol"/>
    <property type="evidence" value="ECO:0007669"/>
    <property type="project" value="TreeGrafter"/>
</dbReference>
<comment type="similarity">
    <text evidence="1">Belongs to the protein-tyrosine phosphatase family. Non-receptor class dual specificity subfamily.</text>
</comment>
<dbReference type="PANTHER" id="PTHR45948:SF2">
    <property type="entry name" value="DUAL SPECIFICITY PROTEIN PHOSPHATASE"/>
    <property type="match status" value="1"/>
</dbReference>
<dbReference type="SMART" id="SM00404">
    <property type="entry name" value="PTPc_motif"/>
    <property type="match status" value="1"/>
</dbReference>
<proteinExistence type="inferred from homology"/>
<dbReference type="GO" id="GO:0007165">
    <property type="term" value="P:signal transduction"/>
    <property type="evidence" value="ECO:0007669"/>
    <property type="project" value="TreeGrafter"/>
</dbReference>